<feature type="transmembrane region" description="Helical" evidence="10">
    <location>
        <begin position="272"/>
        <end position="298"/>
    </location>
</feature>
<name>A0A645BTY9_9ZZZZ</name>
<evidence type="ECO:0000256" key="5">
    <source>
        <dbReference type="ARBA" id="ARBA00022475"/>
    </source>
</evidence>
<keyword evidence="4" id="KW-0813">Transport</keyword>
<comment type="similarity">
    <text evidence="2">Belongs to the multi antimicrobial extrusion (MATE) (TC 2.A.66.1) family. MepA subfamily.</text>
</comment>
<dbReference type="GO" id="GO:0042910">
    <property type="term" value="F:xenobiotic transmembrane transporter activity"/>
    <property type="evidence" value="ECO:0007669"/>
    <property type="project" value="InterPro"/>
</dbReference>
<keyword evidence="7 10" id="KW-1133">Transmembrane helix</keyword>
<proteinExistence type="inferred from homology"/>
<dbReference type="PANTHER" id="PTHR43823">
    <property type="entry name" value="SPORULATION PROTEIN YKVU"/>
    <property type="match status" value="1"/>
</dbReference>
<sequence>MAYESTFLEKESILKLIPKLSFPAMVGMIAQALYNVVDAIFVGRGVGMLAIAGISIAFPIQMVIMATAQIIGVGSASIISRSLGEKNREKAEKTLGNLMSSTLLLSAIAASFGLYFLEPILRLFGATDAILPFAAAYMKILFAGSVFFAFSIACNNAVRAEGNATFAMQTMLISAGVNVVLDPIFIFILGMGIQGAAIATVIAQASTALWLGLYYLRGKSDVRFSLRNLKPQFNILSEVIAIGLSAFLRQGAASLSLVVINRQLAFWGGDAAIAAIGILLRITQFAVMPIFGIVQGLLPIVGYNFGARLFCRVTTAMKLTIAISTFLCFLSAALLYFMPETLISLFSTNRELLPLGITASRYMAIGFPFIGFQVMASGLYQAIGKAVPALFLSLLRQVLLLIPLVLFLPSIYGLQGIWKAYPISDVLAAIITLILYRREMQRLTTLCSERLR</sequence>
<dbReference type="GO" id="GO:0046677">
    <property type="term" value="P:response to antibiotic"/>
    <property type="evidence" value="ECO:0007669"/>
    <property type="project" value="UniProtKB-KW"/>
</dbReference>
<keyword evidence="5" id="KW-1003">Cell membrane</keyword>
<comment type="subcellular location">
    <subcellularLocation>
        <location evidence="1">Cell membrane</location>
        <topology evidence="1">Multi-pass membrane protein</topology>
    </subcellularLocation>
</comment>
<dbReference type="GO" id="GO:0015297">
    <property type="term" value="F:antiporter activity"/>
    <property type="evidence" value="ECO:0007669"/>
    <property type="project" value="InterPro"/>
</dbReference>
<dbReference type="InterPro" id="IPR048279">
    <property type="entry name" value="MdtK-like"/>
</dbReference>
<evidence type="ECO:0000256" key="3">
    <source>
        <dbReference type="ARBA" id="ARBA00022106"/>
    </source>
</evidence>
<evidence type="ECO:0000313" key="11">
    <source>
        <dbReference type="EMBL" id="MPM68890.1"/>
    </source>
</evidence>
<keyword evidence="6 10" id="KW-0812">Transmembrane</keyword>
<evidence type="ECO:0000256" key="8">
    <source>
        <dbReference type="ARBA" id="ARBA00023136"/>
    </source>
</evidence>
<dbReference type="InterPro" id="IPR045070">
    <property type="entry name" value="MATE_MepA-like"/>
</dbReference>
<evidence type="ECO:0000256" key="4">
    <source>
        <dbReference type="ARBA" id="ARBA00022448"/>
    </source>
</evidence>
<feature type="transmembrane region" description="Helical" evidence="10">
    <location>
        <begin position="319"/>
        <end position="339"/>
    </location>
</feature>
<evidence type="ECO:0000256" key="7">
    <source>
        <dbReference type="ARBA" id="ARBA00022989"/>
    </source>
</evidence>
<reference evidence="11" key="1">
    <citation type="submission" date="2019-08" db="EMBL/GenBank/DDBJ databases">
        <authorList>
            <person name="Kucharzyk K."/>
            <person name="Murdoch R.W."/>
            <person name="Higgins S."/>
            <person name="Loffler F."/>
        </authorList>
    </citation>
    <scope>NUCLEOTIDE SEQUENCE</scope>
</reference>
<feature type="transmembrane region" description="Helical" evidence="10">
    <location>
        <begin position="129"/>
        <end position="154"/>
    </location>
</feature>
<dbReference type="InterPro" id="IPR002528">
    <property type="entry name" value="MATE_fam"/>
</dbReference>
<dbReference type="InterPro" id="IPR051327">
    <property type="entry name" value="MATE_MepA_subfamily"/>
</dbReference>
<dbReference type="CDD" id="cd13143">
    <property type="entry name" value="MATE_MepA_like"/>
    <property type="match status" value="1"/>
</dbReference>
<keyword evidence="9" id="KW-0046">Antibiotic resistance</keyword>
<evidence type="ECO:0000256" key="6">
    <source>
        <dbReference type="ARBA" id="ARBA00022692"/>
    </source>
</evidence>
<dbReference type="GO" id="GO:0005886">
    <property type="term" value="C:plasma membrane"/>
    <property type="evidence" value="ECO:0007669"/>
    <property type="project" value="UniProtKB-SubCell"/>
</dbReference>
<feature type="transmembrane region" description="Helical" evidence="10">
    <location>
        <begin position="95"/>
        <end position="117"/>
    </location>
</feature>
<feature type="transmembrane region" description="Helical" evidence="10">
    <location>
        <begin position="359"/>
        <end position="380"/>
    </location>
</feature>
<feature type="transmembrane region" description="Helical" evidence="10">
    <location>
        <begin position="387"/>
        <end position="412"/>
    </location>
</feature>
<evidence type="ECO:0000256" key="2">
    <source>
        <dbReference type="ARBA" id="ARBA00008417"/>
    </source>
</evidence>
<feature type="transmembrane region" description="Helical" evidence="10">
    <location>
        <begin position="166"/>
        <end position="189"/>
    </location>
</feature>
<dbReference type="Pfam" id="PF01554">
    <property type="entry name" value="MatE"/>
    <property type="match status" value="2"/>
</dbReference>
<dbReference type="PIRSF" id="PIRSF006603">
    <property type="entry name" value="DinF"/>
    <property type="match status" value="1"/>
</dbReference>
<comment type="caution">
    <text evidence="11">The sequence shown here is derived from an EMBL/GenBank/DDBJ whole genome shotgun (WGS) entry which is preliminary data.</text>
</comment>
<gene>
    <name evidence="11" type="primary">mepA_68</name>
    <name evidence="11" type="ORF">SDC9_115825</name>
</gene>
<evidence type="ECO:0000256" key="10">
    <source>
        <dbReference type="SAM" id="Phobius"/>
    </source>
</evidence>
<evidence type="ECO:0000256" key="9">
    <source>
        <dbReference type="ARBA" id="ARBA00023251"/>
    </source>
</evidence>
<feature type="transmembrane region" description="Helical" evidence="10">
    <location>
        <begin position="418"/>
        <end position="436"/>
    </location>
</feature>
<feature type="transmembrane region" description="Helical" evidence="10">
    <location>
        <begin position="195"/>
        <end position="216"/>
    </location>
</feature>
<evidence type="ECO:0000256" key="1">
    <source>
        <dbReference type="ARBA" id="ARBA00004651"/>
    </source>
</evidence>
<dbReference type="NCBIfam" id="TIGR00797">
    <property type="entry name" value="matE"/>
    <property type="match status" value="1"/>
</dbReference>
<accession>A0A645BTY9</accession>
<keyword evidence="8 10" id="KW-0472">Membrane</keyword>
<dbReference type="PANTHER" id="PTHR43823:SF3">
    <property type="entry name" value="MULTIDRUG EXPORT PROTEIN MEPA"/>
    <property type="match status" value="1"/>
</dbReference>
<dbReference type="EMBL" id="VSSQ01022521">
    <property type="protein sequence ID" value="MPM68890.1"/>
    <property type="molecule type" value="Genomic_DNA"/>
</dbReference>
<feature type="transmembrane region" description="Helical" evidence="10">
    <location>
        <begin position="20"/>
        <end position="42"/>
    </location>
</feature>
<organism evidence="11">
    <name type="scientific">bioreactor metagenome</name>
    <dbReference type="NCBI Taxonomy" id="1076179"/>
    <lineage>
        <taxon>unclassified sequences</taxon>
        <taxon>metagenomes</taxon>
        <taxon>ecological metagenomes</taxon>
    </lineage>
</organism>
<dbReference type="AlphaFoldDB" id="A0A645BTY9"/>
<protein>
    <recommendedName>
        <fullName evidence="3">Multidrug export protein MepA</fullName>
    </recommendedName>
</protein>
<feature type="transmembrane region" description="Helical" evidence="10">
    <location>
        <begin position="48"/>
        <end position="74"/>
    </location>
</feature>